<dbReference type="InterPro" id="IPR036101">
    <property type="entry name" value="CarD-like/TRCF_RID_sf"/>
</dbReference>
<dbReference type="GO" id="GO:0000716">
    <property type="term" value="P:transcription-coupled nucleotide-excision repair, DNA damage recognition"/>
    <property type="evidence" value="ECO:0007669"/>
    <property type="project" value="UniProtKB-UniRule"/>
</dbReference>
<keyword evidence="3 9" id="KW-0227">DNA damage</keyword>
<protein>
    <recommendedName>
        <fullName evidence="9">Transcription-repair-coupling factor</fullName>
        <shortName evidence="9">TRCF</shortName>
        <ecNumber evidence="9">3.6.4.-</ecNumber>
    </recommendedName>
</protein>
<dbReference type="GO" id="GO:0005524">
    <property type="term" value="F:ATP binding"/>
    <property type="evidence" value="ECO:0007669"/>
    <property type="project" value="UniProtKB-UniRule"/>
</dbReference>
<dbReference type="GO" id="GO:0003684">
    <property type="term" value="F:damaged DNA binding"/>
    <property type="evidence" value="ECO:0007669"/>
    <property type="project" value="InterPro"/>
</dbReference>
<evidence type="ECO:0000313" key="12">
    <source>
        <dbReference type="EMBL" id="KEJ91273.1"/>
    </source>
</evidence>
<dbReference type="EC" id="3.6.4.-" evidence="9"/>
<keyword evidence="6 9" id="KW-0067">ATP-binding</keyword>
<evidence type="ECO:0000256" key="5">
    <source>
        <dbReference type="ARBA" id="ARBA00022806"/>
    </source>
</evidence>
<dbReference type="GeneID" id="90984561"/>
<keyword evidence="8 9" id="KW-0234">DNA repair</keyword>
<dbReference type="AlphaFoldDB" id="A0A073ILR8"/>
<keyword evidence="2 9" id="KW-0547">Nucleotide-binding</keyword>
<keyword evidence="7 9" id="KW-0238">DNA-binding</keyword>
<evidence type="ECO:0000259" key="11">
    <source>
        <dbReference type="PROSITE" id="PS51194"/>
    </source>
</evidence>
<comment type="function">
    <text evidence="9">Couples transcription and DNA repair by recognizing RNA polymerase (RNAP) stalled at DNA lesions. Mediates ATP-dependent release of RNAP and its truncated transcript from the DNA, and recruitment of nucleotide excision repair machinery to the damaged site.</text>
</comment>
<organism evidence="12 13">
    <name type="scientific">Synergistes jonesii</name>
    <dbReference type="NCBI Taxonomy" id="2754"/>
    <lineage>
        <taxon>Bacteria</taxon>
        <taxon>Thermotogati</taxon>
        <taxon>Synergistota</taxon>
        <taxon>Synergistia</taxon>
        <taxon>Synergistales</taxon>
        <taxon>Synergistaceae</taxon>
        <taxon>Synergistes</taxon>
    </lineage>
</organism>
<evidence type="ECO:0000256" key="8">
    <source>
        <dbReference type="ARBA" id="ARBA00023204"/>
    </source>
</evidence>
<dbReference type="Pfam" id="PF03461">
    <property type="entry name" value="TRCF"/>
    <property type="match status" value="1"/>
</dbReference>
<dbReference type="SMART" id="SM01058">
    <property type="entry name" value="CarD_TRCF"/>
    <property type="match status" value="1"/>
</dbReference>
<dbReference type="RefSeq" id="WP_051682891.1">
    <property type="nucleotide sequence ID" value="NZ_JMKI01000053.1"/>
</dbReference>
<proteinExistence type="inferred from homology"/>
<comment type="subcellular location">
    <subcellularLocation>
        <location evidence="9">Cytoplasm</location>
    </subcellularLocation>
</comment>
<comment type="caution">
    <text evidence="12">The sequence shown here is derived from an EMBL/GenBank/DDBJ whole genome shotgun (WGS) entry which is preliminary data.</text>
</comment>
<dbReference type="InterPro" id="IPR005118">
    <property type="entry name" value="TRCF_C"/>
</dbReference>
<evidence type="ECO:0000256" key="7">
    <source>
        <dbReference type="ARBA" id="ARBA00023125"/>
    </source>
</evidence>
<dbReference type="OrthoDB" id="9804325at2"/>
<reference evidence="12 13" key="1">
    <citation type="submission" date="2014-04" db="EMBL/GenBank/DDBJ databases">
        <title>Draft Genome Sequence of Synergistes jonesii.</title>
        <authorList>
            <person name="Coil D.A."/>
            <person name="Eisen J.A."/>
            <person name="Holland-Moritz H.E."/>
        </authorList>
    </citation>
    <scope>NUCLEOTIDE SEQUENCE [LARGE SCALE GENOMIC DNA]</scope>
    <source>
        <strain evidence="12 13">78-1</strain>
    </source>
</reference>
<dbReference type="InterPro" id="IPR047112">
    <property type="entry name" value="RecG/Mfd"/>
</dbReference>
<dbReference type="Pfam" id="PF00270">
    <property type="entry name" value="DEAD"/>
    <property type="match status" value="1"/>
</dbReference>
<dbReference type="GO" id="GO:0003678">
    <property type="term" value="F:DNA helicase activity"/>
    <property type="evidence" value="ECO:0007669"/>
    <property type="project" value="TreeGrafter"/>
</dbReference>
<dbReference type="PROSITE" id="PS51194">
    <property type="entry name" value="HELICASE_CTER"/>
    <property type="match status" value="1"/>
</dbReference>
<evidence type="ECO:0000256" key="9">
    <source>
        <dbReference type="HAMAP-Rule" id="MF_00969"/>
    </source>
</evidence>
<dbReference type="NCBIfam" id="TIGR00580">
    <property type="entry name" value="mfd"/>
    <property type="match status" value="1"/>
</dbReference>
<evidence type="ECO:0000256" key="4">
    <source>
        <dbReference type="ARBA" id="ARBA00022801"/>
    </source>
</evidence>
<comment type="similarity">
    <text evidence="9">In the C-terminal section; belongs to the helicase family. RecG subfamily.</text>
</comment>
<dbReference type="Pfam" id="PF00271">
    <property type="entry name" value="Helicase_C"/>
    <property type="match status" value="1"/>
</dbReference>
<dbReference type="PROSITE" id="PS51192">
    <property type="entry name" value="HELICASE_ATP_BIND_1"/>
    <property type="match status" value="1"/>
</dbReference>
<dbReference type="Pfam" id="PF17757">
    <property type="entry name" value="UvrB_inter"/>
    <property type="match status" value="1"/>
</dbReference>
<accession>A0A073ILR8</accession>
<keyword evidence="1 9" id="KW-0963">Cytoplasm</keyword>
<feature type="domain" description="Helicase ATP-binding" evidence="10">
    <location>
        <begin position="525"/>
        <end position="686"/>
    </location>
</feature>
<dbReference type="EMBL" id="JMKI01000053">
    <property type="protein sequence ID" value="KEJ91273.1"/>
    <property type="molecule type" value="Genomic_DNA"/>
</dbReference>
<dbReference type="SUPFAM" id="SSF52540">
    <property type="entry name" value="P-loop containing nucleoside triphosphate hydrolases"/>
    <property type="match status" value="2"/>
</dbReference>
<dbReference type="InterPro" id="IPR011545">
    <property type="entry name" value="DEAD/DEAH_box_helicase_dom"/>
</dbReference>
<dbReference type="SUPFAM" id="SSF143517">
    <property type="entry name" value="TRCF domain-like"/>
    <property type="match status" value="1"/>
</dbReference>
<dbReference type="InterPro" id="IPR001650">
    <property type="entry name" value="Helicase_C-like"/>
</dbReference>
<dbReference type="InterPro" id="IPR004576">
    <property type="entry name" value="Mfd"/>
</dbReference>
<keyword evidence="5" id="KW-0347">Helicase</keyword>
<name>A0A073ILR8_9BACT</name>
<dbReference type="Gene3D" id="3.30.2060.10">
    <property type="entry name" value="Penicillin-binding protein 1b domain"/>
    <property type="match status" value="1"/>
</dbReference>
<dbReference type="CDD" id="cd17991">
    <property type="entry name" value="DEXHc_TRCF"/>
    <property type="match status" value="1"/>
</dbReference>
<dbReference type="Gene3D" id="3.40.50.11180">
    <property type="match status" value="1"/>
</dbReference>
<dbReference type="SMART" id="SM00487">
    <property type="entry name" value="DEXDc"/>
    <property type="match status" value="1"/>
</dbReference>
<keyword evidence="13" id="KW-1185">Reference proteome</keyword>
<gene>
    <name evidence="9" type="primary">mfd</name>
    <name evidence="12" type="ORF">EH55_11265</name>
</gene>
<dbReference type="Gene3D" id="2.40.10.170">
    <property type="match status" value="1"/>
</dbReference>
<dbReference type="SMART" id="SM00490">
    <property type="entry name" value="HELICc"/>
    <property type="match status" value="1"/>
</dbReference>
<evidence type="ECO:0000256" key="2">
    <source>
        <dbReference type="ARBA" id="ARBA00022741"/>
    </source>
</evidence>
<evidence type="ECO:0000259" key="10">
    <source>
        <dbReference type="PROSITE" id="PS51192"/>
    </source>
</evidence>
<dbReference type="InterPro" id="IPR014001">
    <property type="entry name" value="Helicase_ATP-bd"/>
</dbReference>
<dbReference type="Proteomes" id="UP000027665">
    <property type="component" value="Unassembled WGS sequence"/>
</dbReference>
<evidence type="ECO:0000313" key="13">
    <source>
        <dbReference type="Proteomes" id="UP000027665"/>
    </source>
</evidence>
<dbReference type="GO" id="GO:0006355">
    <property type="term" value="P:regulation of DNA-templated transcription"/>
    <property type="evidence" value="ECO:0007669"/>
    <property type="project" value="UniProtKB-UniRule"/>
</dbReference>
<evidence type="ECO:0000256" key="3">
    <source>
        <dbReference type="ARBA" id="ARBA00022763"/>
    </source>
</evidence>
<keyword evidence="4 9" id="KW-0378">Hydrolase</keyword>
<dbReference type="eggNOG" id="COG1197">
    <property type="taxonomic scope" value="Bacteria"/>
</dbReference>
<dbReference type="PANTHER" id="PTHR47964:SF1">
    <property type="entry name" value="ATP-DEPENDENT DNA HELICASE HOMOLOG RECG, CHLOROPLASTIC"/>
    <property type="match status" value="1"/>
</dbReference>
<dbReference type="GO" id="GO:0016787">
    <property type="term" value="F:hydrolase activity"/>
    <property type="evidence" value="ECO:0007669"/>
    <property type="project" value="UniProtKB-KW"/>
</dbReference>
<dbReference type="Gene3D" id="3.90.1150.50">
    <property type="entry name" value="Transcription-repair-coupling factor, D7 domain"/>
    <property type="match status" value="1"/>
</dbReference>
<dbReference type="SUPFAM" id="SSF141259">
    <property type="entry name" value="CarD-like"/>
    <property type="match status" value="1"/>
</dbReference>
<dbReference type="InterPro" id="IPR003711">
    <property type="entry name" value="CarD-like/TRCF_RID"/>
</dbReference>
<dbReference type="InterPro" id="IPR037235">
    <property type="entry name" value="TRCF-like_C_D7"/>
</dbReference>
<dbReference type="HAMAP" id="MF_00969">
    <property type="entry name" value="TRCF"/>
    <property type="match status" value="1"/>
</dbReference>
<dbReference type="InterPro" id="IPR027417">
    <property type="entry name" value="P-loop_NTPase"/>
</dbReference>
<dbReference type="GO" id="GO:0005737">
    <property type="term" value="C:cytoplasm"/>
    <property type="evidence" value="ECO:0007669"/>
    <property type="project" value="UniProtKB-SubCell"/>
</dbReference>
<dbReference type="InterPro" id="IPR041471">
    <property type="entry name" value="UvrB_inter"/>
</dbReference>
<dbReference type="Gene3D" id="3.40.50.300">
    <property type="entry name" value="P-loop containing nucleotide triphosphate hydrolases"/>
    <property type="match status" value="2"/>
</dbReference>
<dbReference type="SMART" id="SM00982">
    <property type="entry name" value="TRCF"/>
    <property type="match status" value="1"/>
</dbReference>
<dbReference type="STRING" id="2754.EH55_11265"/>
<evidence type="ECO:0000256" key="6">
    <source>
        <dbReference type="ARBA" id="ARBA00022840"/>
    </source>
</evidence>
<sequence length="1049" mass="116813">MTENKKNISAGALVELDEELWLRNKGVHVASKGAMRPWVCRGIEEPLLALLPDARQARDFAADAAALGVFENVKVLPEITLADDTSKSGAQRFARGDALENFKYRGGVLAATPASLMAPFSTGADYLELECGKEAGRDRLADWLAQKGYERCDLVWTPGQYAVRGSVVDIFSPSDDYPLRIEFFDDDVENIRFFLPESQMSLRRLRRCSVQSLVSKSESRLEKFFPDDMRALLFDPAALDVTAENALWLSRSINAQSGEELQWRAWNDILSVLTRFKRLRILPDVKNCIARMPVAQFPNFRGKLKNVEYYCLSLLKEGYKINVVSETARNLEWARVNSFGAKSGVLSEGFIDAASKTAVLTELELSGITVARRGIENRAPSDWGSGLMRGQWVVHDDYGVALYMGSERVKTSEGEQEYLVLQFAEERRLLIPVMQFYKISPWSPLPGQEPKPDNLKTSHWKKAAAKAKAMAEQAAAALVKIYAEREVSGGFAFPENGAMMRELEESFSYKETKDQLQAIDDVMRDMASGVPMDRLVVGDVGFGKTEIAIRAAGTAVFAGKQTAIMTPTTLLARQHFETFSARFANTAVRVEVVSRFIAVSKQKKILQELAEGKVDILIGTHRLLADDVKFKDLGLVIVDEEHRFGVMHKEHMKKLAPGVDVLMLSATPIPRSLSLSLSGLRDMSVLETPPQRRLPVITVVRPFSEELLKSAVLREKNRGGQIFYVHNRISDLQERAVMLKRLFPKLTIAVAHSKMAEASLEKTMADFSAGKVDMLVCTTIVESGLDIPAANTLIVDDAQELGLAQMYQLRGRVGRREDQAYAFLFYPPEAHISVESSERLEAIADLDELGAGYQLAQRDLQIRGGGDLIGISQHGNASKIGYQKYCDLLADEIAKIKGRYHEQLAVEISFPVSIPGDYLPQENLRVTLYRRLLKVDSAEEATALREETEDRFGKIPNELDFLFSLAAIRGASYALGITKLICSRYELVLQGRPDAAWEGLKFPPRWRRRLDGFIGPGGFAGIKEAARTIIEQNAHLSDKILQSGSDRNG</sequence>
<comment type="similarity">
    <text evidence="9">In the N-terminal section; belongs to the UvrB family.</text>
</comment>
<feature type="domain" description="Helicase C-terminal" evidence="11">
    <location>
        <begin position="707"/>
        <end position="861"/>
    </location>
</feature>
<evidence type="ECO:0000256" key="1">
    <source>
        <dbReference type="ARBA" id="ARBA00022490"/>
    </source>
</evidence>
<dbReference type="PANTHER" id="PTHR47964">
    <property type="entry name" value="ATP-DEPENDENT DNA HELICASE HOMOLOG RECG, CHLOROPLASTIC"/>
    <property type="match status" value="1"/>
</dbReference>
<dbReference type="Pfam" id="PF02559">
    <property type="entry name" value="CarD_TRCF_RID"/>
    <property type="match status" value="1"/>
</dbReference>